<evidence type="ECO:0000313" key="2">
    <source>
        <dbReference type="EMBL" id="URD94457.1"/>
    </source>
</evidence>
<comment type="function">
    <text evidence="1">Dirigent proteins impart stereoselectivity on the phenoxy radical-coupling reaction, yielding optically active lignans from two molecules of coniferyl alcohol in the biosynthesis of lignans, flavonolignans, and alkaloids and thus plays a central role in plant secondary metabolism.</text>
</comment>
<comment type="subcellular location">
    <subcellularLocation>
        <location evidence="1">Secreted</location>
        <location evidence="1">Extracellular space</location>
        <location evidence="1">Apoplast</location>
    </subcellularLocation>
</comment>
<evidence type="ECO:0000313" key="3">
    <source>
        <dbReference type="Proteomes" id="UP001055439"/>
    </source>
</evidence>
<evidence type="ECO:0000256" key="1">
    <source>
        <dbReference type="RuleBase" id="RU363099"/>
    </source>
</evidence>
<keyword evidence="1" id="KW-0052">Apoplast</keyword>
<protein>
    <recommendedName>
        <fullName evidence="1">Dirigent protein</fullName>
    </recommendedName>
</protein>
<keyword evidence="1" id="KW-0732">Signal</keyword>
<dbReference type="GO" id="GO:0048046">
    <property type="term" value="C:apoplast"/>
    <property type="evidence" value="ECO:0007669"/>
    <property type="project" value="UniProtKB-SubCell"/>
</dbReference>
<dbReference type="EMBL" id="CP097506">
    <property type="protein sequence ID" value="URD94457.1"/>
    <property type="molecule type" value="Genomic_DNA"/>
</dbReference>
<dbReference type="InterPro" id="IPR004265">
    <property type="entry name" value="Dirigent"/>
</dbReference>
<dbReference type="Proteomes" id="UP001055439">
    <property type="component" value="Chromosome 4"/>
</dbReference>
<name>A0A9E7JU63_9LILI</name>
<accession>A0A9E7JU63</accession>
<feature type="chain" id="PRO_5039750162" description="Dirigent protein" evidence="1">
    <location>
        <begin position="28"/>
        <end position="119"/>
    </location>
</feature>
<organism evidence="2 3">
    <name type="scientific">Musa troglodytarum</name>
    <name type="common">fe'i banana</name>
    <dbReference type="NCBI Taxonomy" id="320322"/>
    <lineage>
        <taxon>Eukaryota</taxon>
        <taxon>Viridiplantae</taxon>
        <taxon>Streptophyta</taxon>
        <taxon>Embryophyta</taxon>
        <taxon>Tracheophyta</taxon>
        <taxon>Spermatophyta</taxon>
        <taxon>Magnoliopsida</taxon>
        <taxon>Liliopsida</taxon>
        <taxon>Zingiberales</taxon>
        <taxon>Musaceae</taxon>
        <taxon>Musa</taxon>
    </lineage>
</organism>
<dbReference type="PANTHER" id="PTHR21495">
    <property type="entry name" value="NUCLEOPORIN-RELATED"/>
    <property type="match status" value="1"/>
</dbReference>
<proteinExistence type="inferred from homology"/>
<sequence length="119" mass="12472">MASSPFSPALLLLLLLLLSLFATVAIGTGSSSDEPKKKMIHLHFYFYEYYGGPKATTVTVVSPPGNNSYGSIGVGDNILREGPDPSSKLIWPGEHGLPLALNFVFAAEDSSTTGAASPS</sequence>
<dbReference type="OrthoDB" id="1928589at2759"/>
<comment type="subunit">
    <text evidence="1">Homodimer.</text>
</comment>
<reference evidence="2" key="1">
    <citation type="submission" date="2022-05" db="EMBL/GenBank/DDBJ databases">
        <title>The Musa troglodytarum L. genome provides insights into the mechanism of non-climacteric behaviour and enrichment of carotenoids.</title>
        <authorList>
            <person name="Wang J."/>
        </authorList>
    </citation>
    <scope>NUCLEOTIDE SEQUENCE</scope>
    <source>
        <tissue evidence="2">Leaf</tissue>
    </source>
</reference>
<gene>
    <name evidence="2" type="ORF">MUK42_24988</name>
</gene>
<dbReference type="AlphaFoldDB" id="A0A9E7JU63"/>
<feature type="signal peptide" evidence="1">
    <location>
        <begin position="1"/>
        <end position="27"/>
    </location>
</feature>
<keyword evidence="1" id="KW-0964">Secreted</keyword>
<keyword evidence="3" id="KW-1185">Reference proteome</keyword>
<dbReference type="Pfam" id="PF03018">
    <property type="entry name" value="Dirigent"/>
    <property type="match status" value="1"/>
</dbReference>
<comment type="similarity">
    <text evidence="1">Belongs to the plant dirigent protein family.</text>
</comment>